<reference evidence="2 3" key="1">
    <citation type="submission" date="2018-03" db="EMBL/GenBank/DDBJ databases">
        <title>Neisseria weixii sp. nov., isolated from the intestinal contents of Tibetan Plateau pika (Ochotona curzoniae) in Yushu, Qinghai Province, China.</title>
        <authorList>
            <person name="Gui Z."/>
        </authorList>
    </citation>
    <scope>NUCLEOTIDE SEQUENCE [LARGE SCALE GENOMIC DNA]</scope>
    <source>
        <strain evidence="2 3">ATCC 51483</strain>
    </source>
</reference>
<feature type="transmembrane region" description="Helical" evidence="1">
    <location>
        <begin position="24"/>
        <end position="41"/>
    </location>
</feature>
<proteinExistence type="predicted"/>
<keyword evidence="1" id="KW-0472">Membrane</keyword>
<sequence length="125" mass="13179">MVDGVDDGLPHAKFSYFLRGGKKMAIPALGALAASALVPLLKEWAFKMFVALGVSFVSYKVSGEALQRLLDHVSANYFALDGDLLGLLGLAGVPEAFNIIFGAFNFCIGLFTTGKALKFFAGGGK</sequence>
<dbReference type="AlphaFoldDB" id="A0A2P7TYN9"/>
<keyword evidence="1" id="KW-0812">Transmembrane</keyword>
<comment type="caution">
    <text evidence="2">The sequence shown here is derived from an EMBL/GenBank/DDBJ whole genome shotgun (WGS) entry which is preliminary data.</text>
</comment>
<evidence type="ECO:0000256" key="1">
    <source>
        <dbReference type="SAM" id="Phobius"/>
    </source>
</evidence>
<evidence type="ECO:0008006" key="4">
    <source>
        <dbReference type="Google" id="ProtNLM"/>
    </source>
</evidence>
<gene>
    <name evidence="2" type="ORF">C7N83_10055</name>
</gene>
<organism evidence="2 3">
    <name type="scientific">Neisseria iguanae</name>
    <dbReference type="NCBI Taxonomy" id="90242"/>
    <lineage>
        <taxon>Bacteria</taxon>
        <taxon>Pseudomonadati</taxon>
        <taxon>Pseudomonadota</taxon>
        <taxon>Betaproteobacteria</taxon>
        <taxon>Neisseriales</taxon>
        <taxon>Neisseriaceae</taxon>
        <taxon>Neisseria</taxon>
    </lineage>
</organism>
<dbReference type="InterPro" id="IPR019670">
    <property type="entry name" value="DUF2523"/>
</dbReference>
<keyword evidence="1" id="KW-1133">Transmembrane helix</keyword>
<protein>
    <recommendedName>
        <fullName evidence="4">DUF2523 domain-containing protein</fullName>
    </recommendedName>
</protein>
<dbReference type="Proteomes" id="UP000241868">
    <property type="component" value="Unassembled WGS sequence"/>
</dbReference>
<accession>A0A2P7TYN9</accession>
<evidence type="ECO:0000313" key="3">
    <source>
        <dbReference type="Proteomes" id="UP000241868"/>
    </source>
</evidence>
<keyword evidence="3" id="KW-1185">Reference proteome</keyword>
<evidence type="ECO:0000313" key="2">
    <source>
        <dbReference type="EMBL" id="PSJ79811.1"/>
    </source>
</evidence>
<dbReference type="EMBL" id="PXYY01000071">
    <property type="protein sequence ID" value="PSJ79811.1"/>
    <property type="molecule type" value="Genomic_DNA"/>
</dbReference>
<name>A0A2P7TYN9_9NEIS</name>
<dbReference type="Pfam" id="PF10734">
    <property type="entry name" value="DUF2523"/>
    <property type="match status" value="1"/>
</dbReference>